<dbReference type="EMBL" id="LDAU01000208">
    <property type="protein sequence ID" value="KRW99570.1"/>
    <property type="molecule type" value="Genomic_DNA"/>
</dbReference>
<dbReference type="PANTHER" id="PTHR33560:SF1">
    <property type="entry name" value="PROTEIN FAM227A"/>
    <property type="match status" value="1"/>
</dbReference>
<keyword evidence="4" id="KW-1185">Reference proteome</keyword>
<dbReference type="OMA" id="ETIKHHR"/>
<dbReference type="Pfam" id="PF14922">
    <property type="entry name" value="FWWh"/>
    <property type="match status" value="1"/>
</dbReference>
<feature type="coiled-coil region" evidence="2">
    <location>
        <begin position="369"/>
        <end position="411"/>
    </location>
</feature>
<reference evidence="3 4" key="1">
    <citation type="journal article" date="2015" name="Sci. Rep.">
        <title>Genome of the facultative scuticociliatosis pathogen Pseudocohnilembus persalinus provides insight into its virulence through horizontal gene transfer.</title>
        <authorList>
            <person name="Xiong J."/>
            <person name="Wang G."/>
            <person name="Cheng J."/>
            <person name="Tian M."/>
            <person name="Pan X."/>
            <person name="Warren A."/>
            <person name="Jiang C."/>
            <person name="Yuan D."/>
            <person name="Miao W."/>
        </authorList>
    </citation>
    <scope>NUCLEOTIDE SEQUENCE [LARGE SCALE GENOMIC DNA]</scope>
    <source>
        <strain evidence="3">36N120E</strain>
    </source>
</reference>
<accession>A0A0V0QBL1</accession>
<evidence type="ECO:0000313" key="3">
    <source>
        <dbReference type="EMBL" id="KRW99570.1"/>
    </source>
</evidence>
<name>A0A0V0QBL1_PSEPJ</name>
<dbReference type="AlphaFoldDB" id="A0A0V0QBL1"/>
<evidence type="ECO:0000313" key="4">
    <source>
        <dbReference type="Proteomes" id="UP000054937"/>
    </source>
</evidence>
<proteinExistence type="inferred from homology"/>
<keyword evidence="2" id="KW-0175">Coiled coil</keyword>
<dbReference type="OrthoDB" id="73353at2759"/>
<dbReference type="Proteomes" id="UP000054937">
    <property type="component" value="Unassembled WGS sequence"/>
</dbReference>
<dbReference type="InParanoid" id="A0A0V0QBL1"/>
<dbReference type="InterPro" id="IPR029417">
    <property type="entry name" value="FAM227"/>
</dbReference>
<comment type="caution">
    <text evidence="3">The sequence shown here is derived from an EMBL/GenBank/DDBJ whole genome shotgun (WGS) entry which is preliminary data.</text>
</comment>
<protein>
    <submittedName>
        <fullName evidence="3">Uncharacterized protein</fullName>
    </submittedName>
</protein>
<evidence type="ECO:0000256" key="1">
    <source>
        <dbReference type="ARBA" id="ARBA00008666"/>
    </source>
</evidence>
<dbReference type="PANTHER" id="PTHR33560">
    <property type="entry name" value="PROTEIN FAM227B"/>
    <property type="match status" value="1"/>
</dbReference>
<sequence>MQQQQSLSASRASYLIETEQKNNGFITQPRTNDTYADQVNKIGQQTEGQQNYHIDKAIPPAFAEHQNYAEMPKQVEFKNLVSNILNSRDIKKKSDEQLEFDRRKNMQKSNKYERWKGYLMLEENKAVISDCFWVAICKYKVQKAQKLKKKEEESLYPPSDWNFKEDQYDDIVNQLLDRVARNYVNLLLSIEDQLDQDIFFKTYFDIVAQAVLYAFFYAFPKSRREFDNDLKRDLVAWFSEEFTGIPILNSEKQYWSKWNLYLLGQGNILKPKEKQNYSKDGDEVTQKKQSSYLPSIPLKGITNKRNKRNHMNIRFSPIVERYLKSYKYKTRNTIQKFKMKFTEYDRNQQKIDKHFKEYEDLAKGIKNHCNGLQKENNEQRQHLQQEIKKYKQETIKHHRRLEKRKEEELERGCHEYANYLVSMLNAGLSNANLGITNQKNVY</sequence>
<gene>
    <name evidence="3" type="ORF">PPERSA_13150</name>
</gene>
<comment type="similarity">
    <text evidence="1">Belongs to the FAM227 family.</text>
</comment>
<organism evidence="3 4">
    <name type="scientific">Pseudocohnilembus persalinus</name>
    <name type="common">Ciliate</name>
    <dbReference type="NCBI Taxonomy" id="266149"/>
    <lineage>
        <taxon>Eukaryota</taxon>
        <taxon>Sar</taxon>
        <taxon>Alveolata</taxon>
        <taxon>Ciliophora</taxon>
        <taxon>Intramacronucleata</taxon>
        <taxon>Oligohymenophorea</taxon>
        <taxon>Scuticociliatia</taxon>
        <taxon>Philasterida</taxon>
        <taxon>Pseudocohnilembidae</taxon>
        <taxon>Pseudocohnilembus</taxon>
    </lineage>
</organism>
<evidence type="ECO:0000256" key="2">
    <source>
        <dbReference type="SAM" id="Coils"/>
    </source>
</evidence>